<reference evidence="1" key="1">
    <citation type="submission" date="2023-04" db="EMBL/GenBank/DDBJ databases">
        <title>The environmental microbiomes in feedlot watering bowls are a reservoir of florfenicol resistance for bovine respiratory disease pathogens.</title>
        <authorList>
            <person name="Kos D.W."/>
            <person name="Ruzzini A.C."/>
            <person name="Schreiner B."/>
            <person name="Jelinski M.D."/>
        </authorList>
    </citation>
    <scope>NUCLEOTIDE SEQUENCE</scope>
    <source>
        <strain evidence="1">WB3</strain>
    </source>
</reference>
<dbReference type="RefSeq" id="WP_284066765.1">
    <property type="nucleotide sequence ID" value="NZ_JASKNE010000001.1"/>
</dbReference>
<evidence type="ECO:0000313" key="1">
    <source>
        <dbReference type="EMBL" id="MDK1683512.1"/>
    </source>
</evidence>
<evidence type="ECO:0000313" key="2">
    <source>
        <dbReference type="Proteomes" id="UP001241935"/>
    </source>
</evidence>
<gene>
    <name evidence="1" type="ORF">QOR41_06600</name>
</gene>
<dbReference type="Proteomes" id="UP001241935">
    <property type="component" value="Unassembled WGS sequence"/>
</dbReference>
<sequence>MTEKLEQAKDLIESLAARKIGGTGIELNREEVDLAYEVFNDYIMRNELKGVNVKLPFTILQSLGEVS</sequence>
<dbReference type="EMBL" id="JASKNE010000001">
    <property type="protein sequence ID" value="MDK1683512.1"/>
    <property type="molecule type" value="Genomic_DNA"/>
</dbReference>
<name>A0AAW6UP51_9GAMM</name>
<proteinExistence type="predicted"/>
<dbReference type="AlphaFoldDB" id="A0AAW6UP51"/>
<accession>A0AAW6UP51</accession>
<comment type="caution">
    <text evidence="1">The sequence shown here is derived from an EMBL/GenBank/DDBJ whole genome shotgun (WGS) entry which is preliminary data.</text>
</comment>
<organism evidence="1 2">
    <name type="scientific">Acinetobacter terrestris</name>
    <dbReference type="NCBI Taxonomy" id="2529843"/>
    <lineage>
        <taxon>Bacteria</taxon>
        <taxon>Pseudomonadati</taxon>
        <taxon>Pseudomonadota</taxon>
        <taxon>Gammaproteobacteria</taxon>
        <taxon>Moraxellales</taxon>
        <taxon>Moraxellaceae</taxon>
        <taxon>Acinetobacter</taxon>
        <taxon>Acinetobacter Taxon 24</taxon>
    </lineage>
</organism>
<protein>
    <submittedName>
        <fullName evidence="1">Uncharacterized protein</fullName>
    </submittedName>
</protein>